<keyword evidence="9" id="KW-0012">Acyltransferase</keyword>
<dbReference type="GO" id="GO:1990189">
    <property type="term" value="F:protein N-terminal-serine acetyltransferase activity"/>
    <property type="evidence" value="ECO:0007669"/>
    <property type="project" value="UniProtKB-EC"/>
</dbReference>
<comment type="subcellular location">
    <subcellularLocation>
        <location evidence="2">Cytoplasm</location>
    </subcellularLocation>
    <subcellularLocation>
        <location evidence="1">Nucleus</location>
    </subcellularLocation>
</comment>
<comment type="catalytic activity">
    <reaction evidence="10">
        <text>N-terminal L-seryl-[histone H2A] + acetyl-CoA = N-terminal N(alpha)-acetyl-L-seryl-[histone H2A] + CoA + H(+)</text>
        <dbReference type="Rhea" id="RHEA:50600"/>
        <dbReference type="Rhea" id="RHEA-COMP:12742"/>
        <dbReference type="Rhea" id="RHEA-COMP:12744"/>
        <dbReference type="ChEBI" id="CHEBI:15378"/>
        <dbReference type="ChEBI" id="CHEBI:57287"/>
        <dbReference type="ChEBI" id="CHEBI:57288"/>
        <dbReference type="ChEBI" id="CHEBI:64738"/>
        <dbReference type="ChEBI" id="CHEBI:83690"/>
        <dbReference type="EC" id="2.3.1.257"/>
    </reaction>
</comment>
<evidence type="ECO:0000256" key="1">
    <source>
        <dbReference type="ARBA" id="ARBA00004123"/>
    </source>
</evidence>
<dbReference type="Pfam" id="PF00583">
    <property type="entry name" value="Acetyltransf_1"/>
    <property type="match status" value="1"/>
</dbReference>
<dbReference type="PANTHER" id="PTHR20531:SF1">
    <property type="entry name" value="N-ALPHA-ACETYLTRANSFERASE 40"/>
    <property type="match status" value="1"/>
</dbReference>
<evidence type="ECO:0000256" key="6">
    <source>
        <dbReference type="ARBA" id="ARBA00022490"/>
    </source>
</evidence>
<feature type="domain" description="N-acetyltransferase" evidence="12">
    <location>
        <begin position="56"/>
        <end position="198"/>
    </location>
</feature>
<dbReference type="GO" id="GO:0043998">
    <property type="term" value="F:histone H2A acetyltransferase activity"/>
    <property type="evidence" value="ECO:0007669"/>
    <property type="project" value="InterPro"/>
</dbReference>
<evidence type="ECO:0000256" key="2">
    <source>
        <dbReference type="ARBA" id="ARBA00004496"/>
    </source>
</evidence>
<dbReference type="STRING" id="51028.A0A0N4VDZ8"/>
<dbReference type="CDD" id="cd04301">
    <property type="entry name" value="NAT_SF"/>
    <property type="match status" value="1"/>
</dbReference>
<comment type="catalytic activity">
    <reaction evidence="11">
        <text>N-terminal L-seryl-[histone H4] + acetyl-CoA = N-terminal N(alpha)-acetyl-L-seryl-[histone H4] + CoA + H(+)</text>
        <dbReference type="Rhea" id="RHEA:50596"/>
        <dbReference type="Rhea" id="RHEA-COMP:12740"/>
        <dbReference type="Rhea" id="RHEA-COMP:12743"/>
        <dbReference type="ChEBI" id="CHEBI:15378"/>
        <dbReference type="ChEBI" id="CHEBI:57287"/>
        <dbReference type="ChEBI" id="CHEBI:57288"/>
        <dbReference type="ChEBI" id="CHEBI:64738"/>
        <dbReference type="ChEBI" id="CHEBI:83690"/>
        <dbReference type="EC" id="2.3.1.257"/>
    </reaction>
</comment>
<protein>
    <recommendedName>
        <fullName evidence="5">N-alpha-acetyltransferase 40</fullName>
        <ecNumber evidence="4">2.3.1.257</ecNumber>
    </recommendedName>
</protein>
<name>A0A0N4VDZ8_ENTVE</name>
<dbReference type="Proteomes" id="UP000274131">
    <property type="component" value="Unassembled WGS sequence"/>
</dbReference>
<sequence length="200" mass="23076">MAPADAKKKLVKKASKMMHAFDLIKCEIPKNVTSSGEELTYSFLWGTHLTDDQFEWAFRLFVDNMRTLYEMSQWGYDPESKRQELRATTSRYIIAHVNKNRPVAYCHYRFDVDNGFAVLYCYEIQVEREFQALGIGTALMTMLEILGKRTSMDKIMATVFAFNEKSLGFFHKLGFSADITCPDAEQDLDYLILSKSLKNA</sequence>
<dbReference type="Gene3D" id="3.40.630.30">
    <property type="match status" value="1"/>
</dbReference>
<comment type="similarity">
    <text evidence="3">Belongs to the acetyltransferase family. NAA40 subfamily.</text>
</comment>
<gene>
    <name evidence="13" type="ORF">EVEC_LOCUS8332</name>
</gene>
<evidence type="ECO:0000256" key="10">
    <source>
        <dbReference type="ARBA" id="ARBA00047821"/>
    </source>
</evidence>
<proteinExistence type="inferred from homology"/>
<evidence type="ECO:0000259" key="12">
    <source>
        <dbReference type="PROSITE" id="PS51186"/>
    </source>
</evidence>
<dbReference type="PANTHER" id="PTHR20531">
    <property type="entry name" value="N-ALPHA-ACETYLTRANSFERASE 40"/>
    <property type="match status" value="1"/>
</dbReference>
<dbReference type="OrthoDB" id="424551at2759"/>
<evidence type="ECO:0000256" key="5">
    <source>
        <dbReference type="ARBA" id="ARBA00015043"/>
    </source>
</evidence>
<dbReference type="AlphaFoldDB" id="A0A0N4VDZ8"/>
<reference evidence="13 14" key="2">
    <citation type="submission" date="2018-10" db="EMBL/GenBank/DDBJ databases">
        <authorList>
            <consortium name="Pathogen Informatics"/>
        </authorList>
    </citation>
    <scope>NUCLEOTIDE SEQUENCE [LARGE SCALE GENOMIC DNA]</scope>
</reference>
<dbReference type="InterPro" id="IPR016181">
    <property type="entry name" value="Acyl_CoA_acyltransferase"/>
</dbReference>
<dbReference type="InterPro" id="IPR000182">
    <property type="entry name" value="GNAT_dom"/>
</dbReference>
<dbReference type="WBParaSite" id="EVEC_0000887801-mRNA-1">
    <property type="protein sequence ID" value="EVEC_0000887801-mRNA-1"/>
    <property type="gene ID" value="EVEC_0000887801"/>
</dbReference>
<evidence type="ECO:0000256" key="4">
    <source>
        <dbReference type="ARBA" id="ARBA00012950"/>
    </source>
</evidence>
<evidence type="ECO:0000256" key="7">
    <source>
        <dbReference type="ARBA" id="ARBA00022679"/>
    </source>
</evidence>
<evidence type="ECO:0000313" key="15">
    <source>
        <dbReference type="WBParaSite" id="EVEC_0000887801-mRNA-1"/>
    </source>
</evidence>
<evidence type="ECO:0000256" key="3">
    <source>
        <dbReference type="ARBA" id="ARBA00008870"/>
    </source>
</evidence>
<keyword evidence="7" id="KW-0808">Transferase</keyword>
<keyword evidence="6" id="KW-0963">Cytoplasm</keyword>
<reference evidence="15" key="1">
    <citation type="submission" date="2017-02" db="UniProtKB">
        <authorList>
            <consortium name="WormBaseParasite"/>
        </authorList>
    </citation>
    <scope>IDENTIFICATION</scope>
</reference>
<evidence type="ECO:0000313" key="14">
    <source>
        <dbReference type="Proteomes" id="UP000274131"/>
    </source>
</evidence>
<dbReference type="GO" id="GO:0005634">
    <property type="term" value="C:nucleus"/>
    <property type="evidence" value="ECO:0007669"/>
    <property type="project" value="UniProtKB-SubCell"/>
</dbReference>
<keyword evidence="14" id="KW-1185">Reference proteome</keyword>
<evidence type="ECO:0000313" key="13">
    <source>
        <dbReference type="EMBL" id="VDD93581.1"/>
    </source>
</evidence>
<evidence type="ECO:0000256" key="8">
    <source>
        <dbReference type="ARBA" id="ARBA00023242"/>
    </source>
</evidence>
<keyword evidence="8" id="KW-0539">Nucleus</keyword>
<dbReference type="GO" id="GO:0010485">
    <property type="term" value="F:histone H4 acetyltransferase activity"/>
    <property type="evidence" value="ECO:0007669"/>
    <property type="project" value="InterPro"/>
</dbReference>
<dbReference type="EMBL" id="UXUI01009374">
    <property type="protein sequence ID" value="VDD93581.1"/>
    <property type="molecule type" value="Genomic_DNA"/>
</dbReference>
<evidence type="ECO:0000256" key="9">
    <source>
        <dbReference type="ARBA" id="ARBA00023315"/>
    </source>
</evidence>
<dbReference type="GO" id="GO:0005737">
    <property type="term" value="C:cytoplasm"/>
    <property type="evidence" value="ECO:0007669"/>
    <property type="project" value="UniProtKB-SubCell"/>
</dbReference>
<dbReference type="PROSITE" id="PS51186">
    <property type="entry name" value="GNAT"/>
    <property type="match status" value="1"/>
</dbReference>
<accession>A0A0N4VDZ8</accession>
<dbReference type="InterPro" id="IPR039949">
    <property type="entry name" value="NAA40"/>
</dbReference>
<organism evidence="15">
    <name type="scientific">Enterobius vermicularis</name>
    <name type="common">Human pinworm</name>
    <dbReference type="NCBI Taxonomy" id="51028"/>
    <lineage>
        <taxon>Eukaryota</taxon>
        <taxon>Metazoa</taxon>
        <taxon>Ecdysozoa</taxon>
        <taxon>Nematoda</taxon>
        <taxon>Chromadorea</taxon>
        <taxon>Rhabditida</taxon>
        <taxon>Spirurina</taxon>
        <taxon>Oxyuridomorpha</taxon>
        <taxon>Oxyuroidea</taxon>
        <taxon>Oxyuridae</taxon>
        <taxon>Enterobius</taxon>
    </lineage>
</organism>
<dbReference type="EC" id="2.3.1.257" evidence="4"/>
<dbReference type="SUPFAM" id="SSF55729">
    <property type="entry name" value="Acyl-CoA N-acyltransferases (Nat)"/>
    <property type="match status" value="1"/>
</dbReference>
<evidence type="ECO:0000256" key="11">
    <source>
        <dbReference type="ARBA" id="ARBA00049524"/>
    </source>
</evidence>